<protein>
    <recommendedName>
        <fullName evidence="1">DUF7882 domain-containing protein</fullName>
    </recommendedName>
</protein>
<keyword evidence="3" id="KW-1185">Reference proteome</keyword>
<proteinExistence type="predicted"/>
<dbReference type="Pfam" id="PF25355">
    <property type="entry name" value="DUF7882"/>
    <property type="match status" value="1"/>
</dbReference>
<dbReference type="Proteomes" id="UP001501645">
    <property type="component" value="Unassembled WGS sequence"/>
</dbReference>
<dbReference type="InterPro" id="IPR057204">
    <property type="entry name" value="DUF7882"/>
</dbReference>
<evidence type="ECO:0000259" key="1">
    <source>
        <dbReference type="Pfam" id="PF25355"/>
    </source>
</evidence>
<gene>
    <name evidence="2" type="ORF">GCM10023351_01570</name>
</gene>
<organism evidence="2 3">
    <name type="scientific">Microbacterium gilvum</name>
    <dbReference type="NCBI Taxonomy" id="1336204"/>
    <lineage>
        <taxon>Bacteria</taxon>
        <taxon>Bacillati</taxon>
        <taxon>Actinomycetota</taxon>
        <taxon>Actinomycetes</taxon>
        <taxon>Micrococcales</taxon>
        <taxon>Microbacteriaceae</taxon>
        <taxon>Microbacterium</taxon>
    </lineage>
</organism>
<name>A0ABP8ZPY3_9MICO</name>
<feature type="domain" description="DUF7882" evidence="1">
    <location>
        <begin position="2"/>
        <end position="55"/>
    </location>
</feature>
<comment type="caution">
    <text evidence="2">The sequence shown here is derived from an EMBL/GenBank/DDBJ whole genome shotgun (WGS) entry which is preliminary data.</text>
</comment>
<accession>A0ABP8ZPY3</accession>
<evidence type="ECO:0000313" key="2">
    <source>
        <dbReference type="EMBL" id="GAA4762783.1"/>
    </source>
</evidence>
<dbReference type="EMBL" id="BAABKO010000001">
    <property type="protein sequence ID" value="GAA4762783.1"/>
    <property type="molecule type" value="Genomic_DNA"/>
</dbReference>
<evidence type="ECO:0000313" key="3">
    <source>
        <dbReference type="Proteomes" id="UP001501645"/>
    </source>
</evidence>
<reference evidence="3" key="1">
    <citation type="journal article" date="2019" name="Int. J. Syst. Evol. Microbiol.">
        <title>The Global Catalogue of Microorganisms (GCM) 10K type strain sequencing project: providing services to taxonomists for standard genome sequencing and annotation.</title>
        <authorList>
            <consortium name="The Broad Institute Genomics Platform"/>
            <consortium name="The Broad Institute Genome Sequencing Center for Infectious Disease"/>
            <person name="Wu L."/>
            <person name="Ma J."/>
        </authorList>
    </citation>
    <scope>NUCLEOTIDE SEQUENCE [LARGE SCALE GENOMIC DNA]</scope>
    <source>
        <strain evidence="3">JCM 18537</strain>
    </source>
</reference>
<sequence length="70" mass="7786">MSWDSEGGRTTIWLHPGVSIRFVFDSSEPVDLNPEWLQRLSDGVTLRGGIVIQPEHAERSGVADSRSPRP</sequence>